<gene>
    <name evidence="2" type="ORF">GCM10016234_32120</name>
</gene>
<keyword evidence="1" id="KW-0472">Membrane</keyword>
<organism evidence="2 3">
    <name type="scientific">Tianweitania populi</name>
    <dbReference type="NCBI Taxonomy" id="1607949"/>
    <lineage>
        <taxon>Bacteria</taxon>
        <taxon>Pseudomonadati</taxon>
        <taxon>Pseudomonadota</taxon>
        <taxon>Alphaproteobacteria</taxon>
        <taxon>Hyphomicrobiales</taxon>
        <taxon>Phyllobacteriaceae</taxon>
        <taxon>Tianweitania</taxon>
    </lineage>
</organism>
<dbReference type="RefSeq" id="WP_189505646.1">
    <property type="nucleotide sequence ID" value="NZ_BMZQ01000002.1"/>
</dbReference>
<dbReference type="Proteomes" id="UP000630142">
    <property type="component" value="Unassembled WGS sequence"/>
</dbReference>
<keyword evidence="1" id="KW-1133">Transmembrane helix</keyword>
<keyword evidence="1" id="KW-0812">Transmembrane</keyword>
<dbReference type="AlphaFoldDB" id="A0A8J3DSD4"/>
<evidence type="ECO:0000256" key="1">
    <source>
        <dbReference type="SAM" id="Phobius"/>
    </source>
</evidence>
<reference evidence="2" key="1">
    <citation type="journal article" date="2014" name="Int. J. Syst. Evol. Microbiol.">
        <title>Complete genome sequence of Corynebacterium casei LMG S-19264T (=DSM 44701T), isolated from a smear-ripened cheese.</title>
        <authorList>
            <consortium name="US DOE Joint Genome Institute (JGI-PGF)"/>
            <person name="Walter F."/>
            <person name="Albersmeier A."/>
            <person name="Kalinowski J."/>
            <person name="Ruckert C."/>
        </authorList>
    </citation>
    <scope>NUCLEOTIDE SEQUENCE</scope>
    <source>
        <strain evidence="2">KCTC 42249</strain>
    </source>
</reference>
<evidence type="ECO:0000313" key="3">
    <source>
        <dbReference type="Proteomes" id="UP000630142"/>
    </source>
</evidence>
<feature type="transmembrane region" description="Helical" evidence="1">
    <location>
        <begin position="29"/>
        <end position="50"/>
    </location>
</feature>
<comment type="caution">
    <text evidence="2">The sequence shown here is derived from an EMBL/GenBank/DDBJ whole genome shotgun (WGS) entry which is preliminary data.</text>
</comment>
<name>A0A8J3DSD4_9HYPH</name>
<sequence>MLYWFLVSAVVAAIAGALSVGVTATSIGMAQVLVMMLCAFVVISLFTGVMRRVR</sequence>
<evidence type="ECO:0000313" key="2">
    <source>
        <dbReference type="EMBL" id="GHD19904.1"/>
    </source>
</evidence>
<accession>A0A8J3DSD4</accession>
<protein>
    <submittedName>
        <fullName evidence="2">Uncharacterized protein</fullName>
    </submittedName>
</protein>
<proteinExistence type="predicted"/>
<keyword evidence="3" id="KW-1185">Reference proteome</keyword>
<reference evidence="2" key="2">
    <citation type="submission" date="2020-09" db="EMBL/GenBank/DDBJ databases">
        <authorList>
            <person name="Sun Q."/>
            <person name="Kim S."/>
        </authorList>
    </citation>
    <scope>NUCLEOTIDE SEQUENCE</scope>
    <source>
        <strain evidence="2">KCTC 42249</strain>
    </source>
</reference>
<dbReference type="EMBL" id="BMZQ01000002">
    <property type="protein sequence ID" value="GHD19904.1"/>
    <property type="molecule type" value="Genomic_DNA"/>
</dbReference>